<dbReference type="OrthoDB" id="40579at2759"/>
<dbReference type="Gene3D" id="1.10.150.240">
    <property type="entry name" value="Putative phosphatase, domain 2"/>
    <property type="match status" value="1"/>
</dbReference>
<feature type="region of interest" description="Disordered" evidence="3">
    <location>
        <begin position="1"/>
        <end position="30"/>
    </location>
</feature>
<dbReference type="EMBL" id="JAPEUV010000012">
    <property type="protein sequence ID" value="KAJ4341153.1"/>
    <property type="molecule type" value="Genomic_DNA"/>
</dbReference>
<comment type="similarity">
    <text evidence="1">Belongs to the HAD-like hydrolase superfamily. S-2-haloalkanoic acid dehalogenase family.</text>
</comment>
<dbReference type="InterPro" id="IPR051540">
    <property type="entry name" value="S-2-haloacid_dehalogenase"/>
</dbReference>
<dbReference type="PANTHER" id="PTHR43316">
    <property type="entry name" value="HYDROLASE, HALOACID DELAHOGENASE-RELATED"/>
    <property type="match status" value="1"/>
</dbReference>
<evidence type="ECO:0000256" key="2">
    <source>
        <dbReference type="ARBA" id="ARBA00022801"/>
    </source>
</evidence>
<dbReference type="Pfam" id="PF00702">
    <property type="entry name" value="Hydrolase"/>
    <property type="match status" value="1"/>
</dbReference>
<dbReference type="Gene3D" id="3.40.50.1000">
    <property type="entry name" value="HAD superfamily/HAD-like"/>
    <property type="match status" value="1"/>
</dbReference>
<dbReference type="PANTHER" id="PTHR43316:SF3">
    <property type="entry name" value="HALOACID DEHALOGENASE, TYPE II (AFU_ORTHOLOGUE AFUA_2G07750)-RELATED"/>
    <property type="match status" value="1"/>
</dbReference>
<evidence type="ECO:0008006" key="6">
    <source>
        <dbReference type="Google" id="ProtNLM"/>
    </source>
</evidence>
<name>A0A9W9C262_9PLEO</name>
<comment type="caution">
    <text evidence="4">The sequence shown here is derived from an EMBL/GenBank/DDBJ whole genome shotgun (WGS) entry which is preliminary data.</text>
</comment>
<dbReference type="InterPro" id="IPR006439">
    <property type="entry name" value="HAD-SF_hydro_IA"/>
</dbReference>
<dbReference type="InterPro" id="IPR036412">
    <property type="entry name" value="HAD-like_sf"/>
</dbReference>
<dbReference type="InterPro" id="IPR006328">
    <property type="entry name" value="2-HAD"/>
</dbReference>
<dbReference type="InterPro" id="IPR023198">
    <property type="entry name" value="PGP-like_dom2"/>
</dbReference>
<protein>
    <recommendedName>
        <fullName evidence="6">Haloacid dehalogenase</fullName>
    </recommendedName>
</protein>
<dbReference type="GO" id="GO:0019120">
    <property type="term" value="F:hydrolase activity, acting on acid halide bonds, in C-halide compounds"/>
    <property type="evidence" value="ECO:0007669"/>
    <property type="project" value="InterPro"/>
</dbReference>
<keyword evidence="2" id="KW-0378">Hydrolase</keyword>
<evidence type="ECO:0000313" key="5">
    <source>
        <dbReference type="Proteomes" id="UP001140562"/>
    </source>
</evidence>
<proteinExistence type="inferred from homology"/>
<keyword evidence="5" id="KW-1185">Reference proteome</keyword>
<evidence type="ECO:0000313" key="4">
    <source>
        <dbReference type="EMBL" id="KAJ4341153.1"/>
    </source>
</evidence>
<dbReference type="SFLD" id="SFLDS00003">
    <property type="entry name" value="Haloacid_Dehalogenase"/>
    <property type="match status" value="1"/>
</dbReference>
<sequence length="318" mass="35172">MAGSPTRPVQNDLSSPTPLPKSTPRPISGGVNMAISPTPRALFFDVFGTCVDWRTTVVGELNAQAHARLNDATASLASRVRLTMDDMTMERWGEFAQQWRNGYKKFTRQLASDPSVPWKSVDEHHLESLKQLVEDWQLSGLWDEEQLRAISLIWHRLDPWADSALGVSMLNRLFYTCTLSNGNLSLLGDLRTHSGIPFTHLFSAELFGTYKPSPRVYLGAAEKLQLPPEECVMVAAHLNDLQAAKQNGLKTVYVERPGEEDWGQDEVEKARQEGWVDLWISAGNGSQGFITVAEKLGIELNAADQARRLSTSAPAGGA</sequence>
<evidence type="ECO:0000256" key="3">
    <source>
        <dbReference type="SAM" id="MobiDB-lite"/>
    </source>
</evidence>
<dbReference type="Proteomes" id="UP001140562">
    <property type="component" value="Unassembled WGS sequence"/>
</dbReference>
<dbReference type="PRINTS" id="PR00413">
    <property type="entry name" value="HADHALOGNASE"/>
</dbReference>
<dbReference type="InterPro" id="IPR023214">
    <property type="entry name" value="HAD_sf"/>
</dbReference>
<gene>
    <name evidence="4" type="ORF">N0V87_001891</name>
</gene>
<reference evidence="4" key="1">
    <citation type="submission" date="2022-10" db="EMBL/GenBank/DDBJ databases">
        <title>Tapping the CABI collections for fungal endophytes: first genome assemblies for Collariella, Neodidymelliopsis, Ascochyta clinopodiicola, Didymella pomorum, Didymosphaeria variabile, Neocosmospora piperis and Neocucurbitaria cava.</title>
        <authorList>
            <person name="Hill R."/>
        </authorList>
    </citation>
    <scope>NUCLEOTIDE SEQUENCE</scope>
    <source>
        <strain evidence="4">IMI 360193</strain>
    </source>
</reference>
<dbReference type="AlphaFoldDB" id="A0A9W9C262"/>
<dbReference type="SFLD" id="SFLDG01129">
    <property type="entry name" value="C1.5:_HAD__Beta-PGM__Phosphata"/>
    <property type="match status" value="1"/>
</dbReference>
<dbReference type="NCBIfam" id="TIGR01428">
    <property type="entry name" value="HAD_type_II"/>
    <property type="match status" value="1"/>
</dbReference>
<dbReference type="NCBIfam" id="TIGR01493">
    <property type="entry name" value="HAD-SF-IA-v2"/>
    <property type="match status" value="1"/>
</dbReference>
<evidence type="ECO:0000256" key="1">
    <source>
        <dbReference type="ARBA" id="ARBA00008106"/>
    </source>
</evidence>
<dbReference type="GO" id="GO:0016791">
    <property type="term" value="F:phosphatase activity"/>
    <property type="evidence" value="ECO:0007669"/>
    <property type="project" value="UniProtKB-ARBA"/>
</dbReference>
<organism evidence="4 5">
    <name type="scientific">Didymella glomerata</name>
    <dbReference type="NCBI Taxonomy" id="749621"/>
    <lineage>
        <taxon>Eukaryota</taxon>
        <taxon>Fungi</taxon>
        <taxon>Dikarya</taxon>
        <taxon>Ascomycota</taxon>
        <taxon>Pezizomycotina</taxon>
        <taxon>Dothideomycetes</taxon>
        <taxon>Pleosporomycetidae</taxon>
        <taxon>Pleosporales</taxon>
        <taxon>Pleosporineae</taxon>
        <taxon>Didymellaceae</taxon>
        <taxon>Didymella</taxon>
    </lineage>
</organism>
<dbReference type="SUPFAM" id="SSF56784">
    <property type="entry name" value="HAD-like"/>
    <property type="match status" value="1"/>
</dbReference>
<accession>A0A9W9C262</accession>